<feature type="region of interest" description="Disordered" evidence="1">
    <location>
        <begin position="158"/>
        <end position="186"/>
    </location>
</feature>
<accession>A0A150JA73</accession>
<reference evidence="2 3" key="1">
    <citation type="journal article" date="2016" name="ISME J.">
        <title>Chasing the elusive Euryarchaeota class WSA2: genomes reveal a uniquely fastidious methyl-reducing methanogen.</title>
        <authorList>
            <person name="Nobu M.K."/>
            <person name="Narihiro T."/>
            <person name="Kuroda K."/>
            <person name="Mei R."/>
            <person name="Liu W.T."/>
        </authorList>
    </citation>
    <scope>NUCLEOTIDE SEQUENCE [LARGE SCALE GENOMIC DNA]</scope>
    <source>
        <strain evidence="2">U1lsi0528_Bin055</strain>
    </source>
</reference>
<gene>
    <name evidence="2" type="ORF">AMQ22_00043</name>
</gene>
<evidence type="ECO:0000313" key="3">
    <source>
        <dbReference type="Proteomes" id="UP000075398"/>
    </source>
</evidence>
<dbReference type="Proteomes" id="UP000075398">
    <property type="component" value="Unassembled WGS sequence"/>
</dbReference>
<evidence type="ECO:0000313" key="2">
    <source>
        <dbReference type="EMBL" id="KYC53844.1"/>
    </source>
</evidence>
<organism evidence="2 3">
    <name type="scientific">Candidatus Methanofastidiosum methylothiophilum</name>
    <dbReference type="NCBI Taxonomy" id="1705564"/>
    <lineage>
        <taxon>Archaea</taxon>
        <taxon>Methanobacteriati</taxon>
        <taxon>Methanobacteriota</taxon>
        <taxon>Stenosarchaea group</taxon>
        <taxon>Candidatus Methanofastidiosia</taxon>
        <taxon>Candidatus Methanofastidiosales</taxon>
        <taxon>Candidatus Methanofastidiosaceae</taxon>
        <taxon>Candidatus Methanofastidiosum</taxon>
    </lineage>
</organism>
<comment type="caution">
    <text evidence="2">The sequence shown here is derived from an EMBL/GenBank/DDBJ whole genome shotgun (WGS) entry which is preliminary data.</text>
</comment>
<proteinExistence type="predicted"/>
<dbReference type="AlphaFoldDB" id="A0A150JA73"/>
<protein>
    <submittedName>
        <fullName evidence="2">Uncharacterized protein</fullName>
    </submittedName>
</protein>
<sequence length="247" mass="28885">MIDHEILLKDMKEYSPYLDQVDTNYESVKWWRDGWYIVSTNINDTWKPNKGDEIQGIYLGSEEIPSQRDDEKTYRRFILLTPKGITGVNEAKIMQDYSSSFKKGQILWFKFLDELTASKTGNQFRKYFVRAKDLVPLEEYKPEPKIDTEFITAKTLKDKMPESEEVEDEPEENHGTMADQDDPDAENTIKIYQDLYRSENYREDPTDEDLVKMVDTDPDLKDKEITKSRIKAQIAVMVNRGDIPKGG</sequence>
<evidence type="ECO:0000256" key="1">
    <source>
        <dbReference type="SAM" id="MobiDB-lite"/>
    </source>
</evidence>
<name>A0A150JA73_9EURY</name>
<dbReference type="EMBL" id="LNGC01000001">
    <property type="protein sequence ID" value="KYC53844.1"/>
    <property type="molecule type" value="Genomic_DNA"/>
</dbReference>